<proteinExistence type="predicted"/>
<comment type="caution">
    <text evidence="2">The sequence shown here is derived from an EMBL/GenBank/DDBJ whole genome shotgun (WGS) entry which is preliminary data.</text>
</comment>
<name>A0A8X8WLJ0_SALSN</name>
<evidence type="ECO:0000313" key="3">
    <source>
        <dbReference type="Proteomes" id="UP000298416"/>
    </source>
</evidence>
<dbReference type="Proteomes" id="UP000298416">
    <property type="component" value="Unassembled WGS sequence"/>
</dbReference>
<feature type="compositionally biased region" description="Basic and acidic residues" evidence="1">
    <location>
        <begin position="133"/>
        <end position="147"/>
    </location>
</feature>
<reference evidence="2" key="1">
    <citation type="submission" date="2018-01" db="EMBL/GenBank/DDBJ databases">
        <authorList>
            <person name="Mao J.F."/>
        </authorList>
    </citation>
    <scope>NUCLEOTIDE SEQUENCE</scope>
    <source>
        <strain evidence="2">Huo1</strain>
        <tissue evidence="2">Leaf</tissue>
    </source>
</reference>
<dbReference type="EMBL" id="PNBA02000016">
    <property type="protein sequence ID" value="KAG6397665.1"/>
    <property type="molecule type" value="Genomic_DNA"/>
</dbReference>
<evidence type="ECO:0000313" key="2">
    <source>
        <dbReference type="EMBL" id="KAG6397665.1"/>
    </source>
</evidence>
<reference evidence="2" key="2">
    <citation type="submission" date="2020-08" db="EMBL/GenBank/DDBJ databases">
        <title>Plant Genome Project.</title>
        <authorList>
            <person name="Zhang R.-G."/>
        </authorList>
    </citation>
    <scope>NUCLEOTIDE SEQUENCE</scope>
    <source>
        <strain evidence="2">Huo1</strain>
        <tissue evidence="2">Leaf</tissue>
    </source>
</reference>
<protein>
    <submittedName>
        <fullName evidence="2">Uncharacterized protein</fullName>
    </submittedName>
</protein>
<organism evidence="2">
    <name type="scientific">Salvia splendens</name>
    <name type="common">Scarlet sage</name>
    <dbReference type="NCBI Taxonomy" id="180675"/>
    <lineage>
        <taxon>Eukaryota</taxon>
        <taxon>Viridiplantae</taxon>
        <taxon>Streptophyta</taxon>
        <taxon>Embryophyta</taxon>
        <taxon>Tracheophyta</taxon>
        <taxon>Spermatophyta</taxon>
        <taxon>Magnoliopsida</taxon>
        <taxon>eudicotyledons</taxon>
        <taxon>Gunneridae</taxon>
        <taxon>Pentapetalae</taxon>
        <taxon>asterids</taxon>
        <taxon>lamiids</taxon>
        <taxon>Lamiales</taxon>
        <taxon>Lamiaceae</taxon>
        <taxon>Nepetoideae</taxon>
        <taxon>Mentheae</taxon>
        <taxon>Salviinae</taxon>
        <taxon>Salvia</taxon>
        <taxon>Salvia subgen. Calosphace</taxon>
        <taxon>core Calosphace</taxon>
    </lineage>
</organism>
<accession>A0A8X8WLJ0</accession>
<evidence type="ECO:0000256" key="1">
    <source>
        <dbReference type="SAM" id="MobiDB-lite"/>
    </source>
</evidence>
<sequence>MYTIGKSWRSECKICEVCNSHAEEQQWFRSISSEDEHRLIFLRQRDSIHIETVTNRLTQFDHIASLQLTEELRRGAGDRLHQKFKHAAGGGERRRRGDGKDRAAVAEAEMQVLAGAGVGRGELGGARYVDGNEEQRFGDGGDFDERSGGTSSQLEKILSASPSHQFLVYFESFQQVEEFLQVSKTAEEESGPKKQKRK</sequence>
<gene>
    <name evidence="2" type="ORF">SASPL_143835</name>
</gene>
<keyword evidence="3" id="KW-1185">Reference proteome</keyword>
<dbReference type="AlphaFoldDB" id="A0A8X8WLJ0"/>
<feature type="region of interest" description="Disordered" evidence="1">
    <location>
        <begin position="131"/>
        <end position="154"/>
    </location>
</feature>